<dbReference type="GO" id="GO:0000981">
    <property type="term" value="F:DNA-binding transcription factor activity, RNA polymerase II-specific"/>
    <property type="evidence" value="ECO:0007669"/>
    <property type="project" value="InterPro"/>
</dbReference>
<dbReference type="Pfam" id="PF00046">
    <property type="entry name" value="Homeodomain"/>
    <property type="match status" value="1"/>
</dbReference>
<evidence type="ECO:0000256" key="3">
    <source>
        <dbReference type="ARBA" id="ARBA00023015"/>
    </source>
</evidence>
<dbReference type="InterPro" id="IPR017970">
    <property type="entry name" value="Homeobox_CS"/>
</dbReference>
<sequence length="761" mass="82862">MPAGMMIPARNTASSMIGRNGNVGIFGSPASLVLGQELQGIEMGENEYGRMRETEEFESGTKSSSENHEVGSGDDQLNNQRPNKKKRYHRHTQHQIQQMEAFFKECPHPDDKQRKELSRELNLEPLQVKFWFQNKRTQMKTHHERHENTQLRTENEKLRADNMRYREALSNATCPNCGGPTAIGEMSFDEHHLRLENARLREEIDRISAIAAKYVGKPVSNYPLLSTPIPSRPLELGMGSYGGHDLGLGPGGGDMFGAADLLRTISAPSEADKPVIIELAVAAMEELVRMAQMGEPLWMTGVDGSTNELNEEEYVRSFPRGIGPKPSGFSCEASRATAVVIMNHISLVEMLMDVNQWSTTFTGIVSRAMTLEVLSTGVAGNYNGALQVMTSELQVPSPLVPTRESYFVRYCKQHGEGTWAVVDVSLDTLRPAPALRCRRRPSGCLIQEMPNGYSKVTWVEHVEVDDRGVHSLYNQLVSSGHAFGAKRWIATLDRQCERLASAMATSIIPNGDAGVITNQEGRKSMLKLAERMVMSFCGGVSASTTHTWTTLSGTGADDVRVMTRKSVDDPGRPSGIVLSAATSFWLPLPPNRVFHFLRDENSRNEWDILSNGGVVQEMAHIANGRDTGNCVSLLRVNSANSSQSNMLILQESSTDQTASFVIYAPVDIVSINVVLNGGDPDYVALLPSGFAILPDGSTASSGGANGVGEHGSGGSLLTVAFQILVDSVPTAKLSLGSVATVNNLIACTVERIKASLSCDNP</sequence>
<reference evidence="14 15" key="4">
    <citation type="journal article" date="2011" name="BMC Genomics">
        <title>RNA-Seq improves annotation of protein-coding genes in the cucumber genome.</title>
        <authorList>
            <person name="Li Z."/>
            <person name="Zhang Z."/>
            <person name="Yan P."/>
            <person name="Huang S."/>
            <person name="Fei Z."/>
            <person name="Lin K."/>
        </authorList>
    </citation>
    <scope>NUCLEOTIDE SEQUENCE [LARGE SCALE GENOMIC DNA]</scope>
    <source>
        <strain evidence="15">cv. 9930</strain>
    </source>
</reference>
<evidence type="ECO:0000256" key="8">
    <source>
        <dbReference type="ARBA" id="ARBA00023242"/>
    </source>
</evidence>
<reference evidence="14 15" key="3">
    <citation type="journal article" date="2010" name="BMC Genomics">
        <title>Transcriptome sequencing and comparative analysis of cucumber flowers with different sex types.</title>
        <authorList>
            <person name="Guo S."/>
            <person name="Zheng Y."/>
            <person name="Joung J.G."/>
            <person name="Liu S."/>
            <person name="Zhang Z."/>
            <person name="Crasta O.R."/>
            <person name="Sobral B.W."/>
            <person name="Xu Y."/>
            <person name="Huang S."/>
            <person name="Fei Z."/>
        </authorList>
    </citation>
    <scope>NUCLEOTIDE SEQUENCE [LARGE SCALE GENOMIC DNA]</scope>
    <source>
        <strain evidence="15">cv. 9930</strain>
    </source>
</reference>
<dbReference type="PROSITE" id="PS50848">
    <property type="entry name" value="START"/>
    <property type="match status" value="1"/>
</dbReference>
<evidence type="ECO:0000256" key="11">
    <source>
        <dbReference type="SAM" id="MobiDB-lite"/>
    </source>
</evidence>
<dbReference type="PANTHER" id="PTHR45654">
    <property type="entry name" value="HOMEOBOX-LEUCINE ZIPPER PROTEIN MERISTEM L1"/>
    <property type="match status" value="1"/>
</dbReference>
<reference evidence="14 15" key="2">
    <citation type="journal article" date="2009" name="PLoS ONE">
        <title>An integrated genetic and cytogenetic map of the cucumber genome.</title>
        <authorList>
            <person name="Ren Y."/>
            <person name="Zhang Z."/>
            <person name="Liu J."/>
            <person name="Staub J.E."/>
            <person name="Han Y."/>
            <person name="Cheng Z."/>
            <person name="Li X."/>
            <person name="Lu J."/>
            <person name="Miao H."/>
            <person name="Kang H."/>
            <person name="Xie B."/>
            <person name="Gu X."/>
            <person name="Wang X."/>
            <person name="Du Y."/>
            <person name="Jin W."/>
            <person name="Huang S."/>
        </authorList>
    </citation>
    <scope>NUCLEOTIDE SEQUENCE [LARGE SCALE GENOMIC DNA]</scope>
    <source>
        <strain evidence="15">cv. 9930</strain>
    </source>
</reference>
<dbReference type="STRING" id="3659.A0A0A0K266"/>
<dbReference type="SMART" id="SM00389">
    <property type="entry name" value="HOX"/>
    <property type="match status" value="1"/>
</dbReference>
<keyword evidence="5 9" id="KW-0238">DNA-binding</keyword>
<dbReference type="FunFam" id="1.10.10.60:FF:000229">
    <property type="entry name" value="Homeobox-leucine zipper protein HDG1"/>
    <property type="match status" value="1"/>
</dbReference>
<dbReference type="SUPFAM" id="SSF55961">
    <property type="entry name" value="Bet v1-like"/>
    <property type="match status" value="2"/>
</dbReference>
<accession>A0A0A0K266</accession>
<proteinExistence type="inferred from homology"/>
<dbReference type="EMBL" id="CM002928">
    <property type="protein sequence ID" value="KGN43533.1"/>
    <property type="molecule type" value="Genomic_DNA"/>
</dbReference>
<keyword evidence="6 9" id="KW-0371">Homeobox</keyword>
<dbReference type="PROSITE" id="PS50071">
    <property type="entry name" value="HOMEOBOX_2"/>
    <property type="match status" value="1"/>
</dbReference>
<dbReference type="Pfam" id="PF25797">
    <property type="entry name" value="PDF2_C"/>
    <property type="match status" value="1"/>
</dbReference>
<dbReference type="CDD" id="cd00086">
    <property type="entry name" value="homeodomain"/>
    <property type="match status" value="1"/>
</dbReference>
<comment type="subcellular location">
    <subcellularLocation>
        <location evidence="1 9 10">Nucleus</location>
    </subcellularLocation>
</comment>
<keyword evidence="4" id="KW-0175">Coiled coil</keyword>
<comment type="similarity">
    <text evidence="2">Belongs to the HD-ZIP homeobox family. Class IV subfamily.</text>
</comment>
<dbReference type="InterPro" id="IPR042160">
    <property type="entry name" value="HD-Zip_IV"/>
</dbReference>
<evidence type="ECO:0000313" key="15">
    <source>
        <dbReference type="Proteomes" id="UP000029981"/>
    </source>
</evidence>
<gene>
    <name evidence="14" type="ORF">Csa_7G044240</name>
</gene>
<dbReference type="GO" id="GO:0008289">
    <property type="term" value="F:lipid binding"/>
    <property type="evidence" value="ECO:0007669"/>
    <property type="project" value="InterPro"/>
</dbReference>
<dbReference type="SMART" id="SM00234">
    <property type="entry name" value="START"/>
    <property type="match status" value="1"/>
</dbReference>
<dbReference type="FunFam" id="3.30.530.20:FF:000026">
    <property type="entry name" value="Homeobox-leucine zipper protein GLABRA 2"/>
    <property type="match status" value="1"/>
</dbReference>
<dbReference type="PANTHER" id="PTHR45654:SF93">
    <property type="entry name" value="HOMEOBOX-LEUCINE ZIPPER PROTEIN HDG2-RELATED"/>
    <property type="match status" value="1"/>
</dbReference>
<evidence type="ECO:0000256" key="1">
    <source>
        <dbReference type="ARBA" id="ARBA00004123"/>
    </source>
</evidence>
<name>A0A0A0K266_CUCSA</name>
<evidence type="ECO:0000256" key="2">
    <source>
        <dbReference type="ARBA" id="ARBA00006789"/>
    </source>
</evidence>
<keyword evidence="3" id="KW-0805">Transcription regulation</keyword>
<dbReference type="InterPro" id="IPR002913">
    <property type="entry name" value="START_lipid-bd_dom"/>
</dbReference>
<dbReference type="Gene3D" id="1.10.10.60">
    <property type="entry name" value="Homeodomain-like"/>
    <property type="match status" value="1"/>
</dbReference>
<dbReference type="OrthoDB" id="6159439at2759"/>
<dbReference type="KEGG" id="csv:101219415"/>
<keyword evidence="7" id="KW-0804">Transcription</keyword>
<dbReference type="Gramene" id="KGN43533">
    <property type="protein sequence ID" value="KGN43533"/>
    <property type="gene ID" value="Csa_7G044240"/>
</dbReference>
<dbReference type="AlphaFoldDB" id="A0A0A0K266"/>
<evidence type="ECO:0000259" key="12">
    <source>
        <dbReference type="PROSITE" id="PS50071"/>
    </source>
</evidence>
<feature type="domain" description="START" evidence="13">
    <location>
        <begin position="269"/>
        <end position="501"/>
    </location>
</feature>
<dbReference type="InterPro" id="IPR057993">
    <property type="entry name" value="HD-Zip_IV_C"/>
</dbReference>
<evidence type="ECO:0000256" key="6">
    <source>
        <dbReference type="ARBA" id="ARBA00023155"/>
    </source>
</evidence>
<evidence type="ECO:0000256" key="4">
    <source>
        <dbReference type="ARBA" id="ARBA00023054"/>
    </source>
</evidence>
<evidence type="ECO:0000256" key="7">
    <source>
        <dbReference type="ARBA" id="ARBA00023163"/>
    </source>
</evidence>
<feature type="compositionally biased region" description="Basic residues" evidence="11">
    <location>
        <begin position="82"/>
        <end position="93"/>
    </location>
</feature>
<keyword evidence="8 9" id="KW-0539">Nucleus</keyword>
<feature type="DNA-binding region" description="Homeobox" evidence="9">
    <location>
        <begin position="84"/>
        <end position="143"/>
    </location>
</feature>
<evidence type="ECO:0000256" key="9">
    <source>
        <dbReference type="PROSITE-ProRule" id="PRU00108"/>
    </source>
</evidence>
<reference evidence="14 15" key="1">
    <citation type="journal article" date="2009" name="Nat. Genet.">
        <title>The genome of the cucumber, Cucumis sativus L.</title>
        <authorList>
            <person name="Huang S."/>
            <person name="Li R."/>
            <person name="Zhang Z."/>
            <person name="Li L."/>
            <person name="Gu X."/>
            <person name="Fan W."/>
            <person name="Lucas W.J."/>
            <person name="Wang X."/>
            <person name="Xie B."/>
            <person name="Ni P."/>
            <person name="Ren Y."/>
            <person name="Zhu H."/>
            <person name="Li J."/>
            <person name="Lin K."/>
            <person name="Jin W."/>
            <person name="Fei Z."/>
            <person name="Li G."/>
            <person name="Staub J."/>
            <person name="Kilian A."/>
            <person name="van der Vossen E.A."/>
            <person name="Wu Y."/>
            <person name="Guo J."/>
            <person name="He J."/>
            <person name="Jia Z."/>
            <person name="Ren Y."/>
            <person name="Tian G."/>
            <person name="Lu Y."/>
            <person name="Ruan J."/>
            <person name="Qian W."/>
            <person name="Wang M."/>
            <person name="Huang Q."/>
            <person name="Li B."/>
            <person name="Xuan Z."/>
            <person name="Cao J."/>
            <person name="Asan"/>
            <person name="Wu Z."/>
            <person name="Zhang J."/>
            <person name="Cai Q."/>
            <person name="Bai Y."/>
            <person name="Zhao B."/>
            <person name="Han Y."/>
            <person name="Li Y."/>
            <person name="Li X."/>
            <person name="Wang S."/>
            <person name="Shi Q."/>
            <person name="Liu S."/>
            <person name="Cho W.K."/>
            <person name="Kim J.Y."/>
            <person name="Xu Y."/>
            <person name="Heller-Uszynska K."/>
            <person name="Miao H."/>
            <person name="Cheng Z."/>
            <person name="Zhang S."/>
            <person name="Wu J."/>
            <person name="Yang Y."/>
            <person name="Kang H."/>
            <person name="Li M."/>
            <person name="Liang H."/>
            <person name="Ren X."/>
            <person name="Shi Z."/>
            <person name="Wen M."/>
            <person name="Jian M."/>
            <person name="Yang H."/>
            <person name="Zhang G."/>
            <person name="Yang Z."/>
            <person name="Chen R."/>
            <person name="Liu S."/>
            <person name="Li J."/>
            <person name="Ma L."/>
            <person name="Liu H."/>
            <person name="Zhou Y."/>
            <person name="Zhao J."/>
            <person name="Fang X."/>
            <person name="Li G."/>
            <person name="Fang L."/>
            <person name="Li Y."/>
            <person name="Liu D."/>
            <person name="Zheng H."/>
            <person name="Zhang Y."/>
            <person name="Qin N."/>
            <person name="Li Z."/>
            <person name="Yang G."/>
            <person name="Yang S."/>
            <person name="Bolund L."/>
            <person name="Kristiansen K."/>
            <person name="Zheng H."/>
            <person name="Li S."/>
            <person name="Zhang X."/>
            <person name="Yang H."/>
            <person name="Wang J."/>
            <person name="Sun R."/>
            <person name="Zhang B."/>
            <person name="Jiang S."/>
            <person name="Wang J."/>
            <person name="Du Y."/>
            <person name="Li S."/>
        </authorList>
    </citation>
    <scope>NUCLEOTIDE SEQUENCE [LARGE SCALE GENOMIC DNA]</scope>
    <source>
        <strain evidence="15">cv. 9930</strain>
    </source>
</reference>
<dbReference type="eggNOG" id="ENOG502QU3P">
    <property type="taxonomic scope" value="Eukaryota"/>
</dbReference>
<keyword evidence="15" id="KW-1185">Reference proteome</keyword>
<dbReference type="GO" id="GO:0030154">
    <property type="term" value="P:cell differentiation"/>
    <property type="evidence" value="ECO:0007669"/>
    <property type="project" value="UniProtKB-ARBA"/>
</dbReference>
<evidence type="ECO:0000256" key="10">
    <source>
        <dbReference type="RuleBase" id="RU000682"/>
    </source>
</evidence>
<dbReference type="Pfam" id="PF01852">
    <property type="entry name" value="START"/>
    <property type="match status" value="1"/>
</dbReference>
<evidence type="ECO:0000259" key="13">
    <source>
        <dbReference type="PROSITE" id="PS50848"/>
    </source>
</evidence>
<dbReference type="GO" id="GO:0003677">
    <property type="term" value="F:DNA binding"/>
    <property type="evidence" value="ECO:0007669"/>
    <property type="project" value="UniProtKB-UniRule"/>
</dbReference>
<dbReference type="InterPro" id="IPR001356">
    <property type="entry name" value="HD"/>
</dbReference>
<dbReference type="Gene3D" id="3.30.530.20">
    <property type="match status" value="1"/>
</dbReference>
<dbReference type="InterPro" id="IPR009057">
    <property type="entry name" value="Homeodomain-like_sf"/>
</dbReference>
<dbReference type="SUPFAM" id="SSF46689">
    <property type="entry name" value="Homeodomain-like"/>
    <property type="match status" value="1"/>
</dbReference>
<dbReference type="CDD" id="cd08875">
    <property type="entry name" value="START_ArGLABRA2_like"/>
    <property type="match status" value="1"/>
</dbReference>
<dbReference type="Proteomes" id="UP000029981">
    <property type="component" value="Chromosome 7"/>
</dbReference>
<dbReference type="PROSITE" id="PS00027">
    <property type="entry name" value="HOMEOBOX_1"/>
    <property type="match status" value="1"/>
</dbReference>
<dbReference type="OMA" id="RMTQVDE"/>
<dbReference type="InterPro" id="IPR023393">
    <property type="entry name" value="START-like_dom_sf"/>
</dbReference>
<protein>
    <submittedName>
        <fullName evidence="14">Uncharacterized protein</fullName>
    </submittedName>
</protein>
<feature type="domain" description="Homeobox" evidence="12">
    <location>
        <begin position="82"/>
        <end position="142"/>
    </location>
</feature>
<feature type="region of interest" description="Disordered" evidence="11">
    <location>
        <begin position="52"/>
        <end position="94"/>
    </location>
</feature>
<evidence type="ECO:0000313" key="14">
    <source>
        <dbReference type="EMBL" id="KGN43533.1"/>
    </source>
</evidence>
<evidence type="ECO:0000256" key="5">
    <source>
        <dbReference type="ARBA" id="ARBA00023125"/>
    </source>
</evidence>
<organism evidence="14 15">
    <name type="scientific">Cucumis sativus</name>
    <name type="common">Cucumber</name>
    <dbReference type="NCBI Taxonomy" id="3659"/>
    <lineage>
        <taxon>Eukaryota</taxon>
        <taxon>Viridiplantae</taxon>
        <taxon>Streptophyta</taxon>
        <taxon>Embryophyta</taxon>
        <taxon>Tracheophyta</taxon>
        <taxon>Spermatophyta</taxon>
        <taxon>Magnoliopsida</taxon>
        <taxon>eudicotyledons</taxon>
        <taxon>Gunneridae</taxon>
        <taxon>Pentapetalae</taxon>
        <taxon>rosids</taxon>
        <taxon>fabids</taxon>
        <taxon>Cucurbitales</taxon>
        <taxon>Cucurbitaceae</taxon>
        <taxon>Benincaseae</taxon>
        <taxon>Cucumis</taxon>
    </lineage>
</organism>
<dbReference type="GO" id="GO:0005634">
    <property type="term" value="C:nucleus"/>
    <property type="evidence" value="ECO:0007669"/>
    <property type="project" value="UniProtKB-SubCell"/>
</dbReference>